<reference evidence="1" key="1">
    <citation type="journal article" date="2004" name="Nature">
        <title>Genome duplication in the teleost fish Tetraodon nigroviridis reveals the early vertebrate proto-karyotype.</title>
        <authorList>
            <person name="Jaillon O."/>
            <person name="Aury J.-M."/>
            <person name="Brunet F."/>
            <person name="Petit J.-L."/>
            <person name="Stange-Thomann N."/>
            <person name="Mauceli E."/>
            <person name="Bouneau L."/>
            <person name="Fischer C."/>
            <person name="Ozouf-Costaz C."/>
            <person name="Bernot A."/>
            <person name="Nicaud S."/>
            <person name="Jaffe D."/>
            <person name="Fisher S."/>
            <person name="Lutfalla G."/>
            <person name="Dossat C."/>
            <person name="Segurens B."/>
            <person name="Dasilva C."/>
            <person name="Salanoubat M."/>
            <person name="Levy M."/>
            <person name="Boudet N."/>
            <person name="Castellano S."/>
            <person name="Anthouard V."/>
            <person name="Jubin C."/>
            <person name="Castelli V."/>
            <person name="Katinka M."/>
            <person name="Vacherie B."/>
            <person name="Biemont C."/>
            <person name="Skalli Z."/>
            <person name="Cattolico L."/>
            <person name="Poulain J."/>
            <person name="De Berardinis V."/>
            <person name="Cruaud C."/>
            <person name="Duprat S."/>
            <person name="Brottier P."/>
            <person name="Coutanceau J.-P."/>
            <person name="Gouzy J."/>
            <person name="Parra G."/>
            <person name="Lardier G."/>
            <person name="Chapple C."/>
            <person name="McKernan K.J."/>
            <person name="McEwan P."/>
            <person name="Bosak S."/>
            <person name="Kellis M."/>
            <person name="Volff J.-N."/>
            <person name="Guigo R."/>
            <person name="Zody M.C."/>
            <person name="Mesirov J."/>
            <person name="Lindblad-Toh K."/>
            <person name="Birren B."/>
            <person name="Nusbaum C."/>
            <person name="Kahn D."/>
            <person name="Robinson-Rechavi M."/>
            <person name="Laudet V."/>
            <person name="Schachter V."/>
            <person name="Quetier F."/>
            <person name="Saurin W."/>
            <person name="Scarpelli C."/>
            <person name="Wincker P."/>
            <person name="Lander E.S."/>
            <person name="Weissenbach J."/>
            <person name="Roest Crollius H."/>
        </authorList>
    </citation>
    <scope>NUCLEOTIDE SEQUENCE [LARGE SCALE GENOMIC DNA]</scope>
</reference>
<protein>
    <submittedName>
        <fullName evidence="1">(spotted green pufferfish) hypothetical protein</fullName>
    </submittedName>
</protein>
<feature type="non-terminal residue" evidence="1">
    <location>
        <position position="1"/>
    </location>
</feature>
<gene>
    <name evidence="1" type="ORF">GSTENG00036120001</name>
</gene>
<dbReference type="OrthoDB" id="5570127at2759"/>
<accession>Q4RDN4</accession>
<dbReference type="KEGG" id="tng:GSTEN00036120G001"/>
<dbReference type="InterPro" id="IPR046805">
    <property type="entry name" value="Tra1_ring"/>
</dbReference>
<dbReference type="AlphaFoldDB" id="Q4RDN4"/>
<comment type="caution">
    <text evidence="1">The sequence shown here is derived from an EMBL/GenBank/DDBJ whole genome shotgun (WGS) entry which is preliminary data.</text>
</comment>
<name>Q4RDN4_TETNG</name>
<proteinExistence type="predicted"/>
<organism evidence="1">
    <name type="scientific">Tetraodon nigroviridis</name>
    <name type="common">Spotted green pufferfish</name>
    <name type="synonym">Chelonodon nigroviridis</name>
    <dbReference type="NCBI Taxonomy" id="99883"/>
    <lineage>
        <taxon>Eukaryota</taxon>
        <taxon>Metazoa</taxon>
        <taxon>Chordata</taxon>
        <taxon>Craniata</taxon>
        <taxon>Vertebrata</taxon>
        <taxon>Euteleostomi</taxon>
        <taxon>Actinopterygii</taxon>
        <taxon>Neopterygii</taxon>
        <taxon>Teleostei</taxon>
        <taxon>Neoteleostei</taxon>
        <taxon>Acanthomorphata</taxon>
        <taxon>Eupercaria</taxon>
        <taxon>Tetraodontiformes</taxon>
        <taxon>Tetradontoidea</taxon>
        <taxon>Tetraodontidae</taxon>
        <taxon>Tetraodon</taxon>
    </lineage>
</organism>
<dbReference type="Pfam" id="PF20206">
    <property type="entry name" value="Tra1_ring"/>
    <property type="match status" value="1"/>
</dbReference>
<evidence type="ECO:0000313" key="1">
    <source>
        <dbReference type="EMBL" id="CAG13498.1"/>
    </source>
</evidence>
<sequence length="70" mass="8132">QACQLPLFSYIVERLCACCYEQAWYEKLGGVVSIKFLMERLPLIWVLQNQLTFLKALLFVMMDLTGEVRG</sequence>
<reference evidence="1" key="2">
    <citation type="submission" date="2004-02" db="EMBL/GenBank/DDBJ databases">
        <authorList>
            <consortium name="Genoscope"/>
            <consortium name="Whitehead Institute Centre for Genome Research"/>
        </authorList>
    </citation>
    <scope>NUCLEOTIDE SEQUENCE</scope>
</reference>
<dbReference type="EMBL" id="CAAE01016099">
    <property type="protein sequence ID" value="CAG13498.1"/>
    <property type="molecule type" value="Genomic_DNA"/>
</dbReference>